<proteinExistence type="predicted"/>
<keyword evidence="3" id="KW-1185">Reference proteome</keyword>
<dbReference type="Proteomes" id="UP001155840">
    <property type="component" value="Unassembled WGS sequence"/>
</dbReference>
<sequence length="91" mass="10842">MSVSQYNDTIGTIYPDSFERERLFRSSGDMVSPPRPIRRGFLGRIRERFAEWRMKRAGRLVLRDLTDDQLNDIGLTRWDVREELGKSYFIE</sequence>
<reference evidence="2" key="1">
    <citation type="submission" date="2020-03" db="EMBL/GenBank/DDBJ databases">
        <title>Ferranicluibacter endophyticum gen. nov., sp. nov., a new genus isolated from Rubus ulmifolius Schott. stem.</title>
        <authorList>
            <person name="Roca-Couso R."/>
            <person name="Flores-Felix J.D."/>
            <person name="Igual J.M."/>
            <person name="Rivas R."/>
        </authorList>
    </citation>
    <scope>NUCLEOTIDE SEQUENCE</scope>
    <source>
        <strain evidence="2">CRRU44</strain>
    </source>
</reference>
<dbReference type="AlphaFoldDB" id="A0AA43ZJB4"/>
<evidence type="ECO:0000259" key="1">
    <source>
        <dbReference type="Pfam" id="PF06568"/>
    </source>
</evidence>
<organism evidence="2 3">
    <name type="scientific">Ferranicluibacter rubi</name>
    <dbReference type="NCBI Taxonomy" id="2715133"/>
    <lineage>
        <taxon>Bacteria</taxon>
        <taxon>Pseudomonadati</taxon>
        <taxon>Pseudomonadota</taxon>
        <taxon>Alphaproteobacteria</taxon>
        <taxon>Hyphomicrobiales</taxon>
        <taxon>Rhizobiaceae</taxon>
        <taxon>Ferranicluibacter</taxon>
    </lineage>
</organism>
<feature type="domain" description="YjiS-like" evidence="1">
    <location>
        <begin position="45"/>
        <end position="81"/>
    </location>
</feature>
<name>A0AA43ZJB4_9HYPH</name>
<dbReference type="EMBL" id="JAANCM010000009">
    <property type="protein sequence ID" value="NHT77446.1"/>
    <property type="molecule type" value="Genomic_DNA"/>
</dbReference>
<evidence type="ECO:0000313" key="2">
    <source>
        <dbReference type="EMBL" id="NHT77446.1"/>
    </source>
</evidence>
<accession>A0AA43ZJB4</accession>
<protein>
    <submittedName>
        <fullName evidence="2">DUF1127 domain-containing protein</fullName>
    </submittedName>
</protein>
<dbReference type="InterPro" id="IPR009506">
    <property type="entry name" value="YjiS-like"/>
</dbReference>
<comment type="caution">
    <text evidence="2">The sequence shown here is derived from an EMBL/GenBank/DDBJ whole genome shotgun (WGS) entry which is preliminary data.</text>
</comment>
<gene>
    <name evidence="2" type="ORF">G8E10_17160</name>
</gene>
<evidence type="ECO:0000313" key="3">
    <source>
        <dbReference type="Proteomes" id="UP001155840"/>
    </source>
</evidence>
<dbReference type="RefSeq" id="WP_167130050.1">
    <property type="nucleotide sequence ID" value="NZ_JAANCM010000009.1"/>
</dbReference>
<dbReference type="Pfam" id="PF06568">
    <property type="entry name" value="YjiS-like"/>
    <property type="match status" value="1"/>
</dbReference>